<dbReference type="Proteomes" id="UP000245202">
    <property type="component" value="Unassembled WGS sequence"/>
</dbReference>
<feature type="domain" description="Aminoglycoside phosphotransferase" evidence="1">
    <location>
        <begin position="29"/>
        <end position="245"/>
    </location>
</feature>
<dbReference type="EMBL" id="BDQX01000084">
    <property type="protein sequence ID" value="GBG07253.1"/>
    <property type="molecule type" value="Genomic_DNA"/>
</dbReference>
<evidence type="ECO:0000259" key="1">
    <source>
        <dbReference type="Pfam" id="PF01636"/>
    </source>
</evidence>
<keyword evidence="3" id="KW-1185">Reference proteome</keyword>
<dbReference type="PANTHER" id="PTHR21310:SF42">
    <property type="entry name" value="BIFUNCTIONAL AAC_APH"/>
    <property type="match status" value="1"/>
</dbReference>
<proteinExistence type="predicted"/>
<dbReference type="AlphaFoldDB" id="A0A2R5ETZ0"/>
<name>A0A2R5ETZ0_9BACL</name>
<evidence type="ECO:0000313" key="2">
    <source>
        <dbReference type="EMBL" id="GBG07253.1"/>
    </source>
</evidence>
<dbReference type="SUPFAM" id="SSF56112">
    <property type="entry name" value="Protein kinase-like (PK-like)"/>
    <property type="match status" value="1"/>
</dbReference>
<dbReference type="Gene3D" id="3.30.200.20">
    <property type="entry name" value="Phosphorylase Kinase, domain 1"/>
    <property type="match status" value="1"/>
</dbReference>
<comment type="caution">
    <text evidence="2">The sequence shown here is derived from an EMBL/GenBank/DDBJ whole genome shotgun (WGS) entry which is preliminary data.</text>
</comment>
<accession>A0A2R5ETZ0</accession>
<organism evidence="2 3">
    <name type="scientific">Paenibacillus agaridevorans</name>
    <dbReference type="NCBI Taxonomy" id="171404"/>
    <lineage>
        <taxon>Bacteria</taxon>
        <taxon>Bacillati</taxon>
        <taxon>Bacillota</taxon>
        <taxon>Bacilli</taxon>
        <taxon>Bacillales</taxon>
        <taxon>Paenibacillaceae</taxon>
        <taxon>Paenibacillus</taxon>
    </lineage>
</organism>
<dbReference type="Pfam" id="PF01636">
    <property type="entry name" value="APH"/>
    <property type="match status" value="1"/>
</dbReference>
<dbReference type="GO" id="GO:0016740">
    <property type="term" value="F:transferase activity"/>
    <property type="evidence" value="ECO:0007669"/>
    <property type="project" value="UniProtKB-KW"/>
</dbReference>
<dbReference type="PANTHER" id="PTHR21310">
    <property type="entry name" value="AMINOGLYCOSIDE PHOSPHOTRANSFERASE-RELATED-RELATED"/>
    <property type="match status" value="1"/>
</dbReference>
<dbReference type="Gene3D" id="3.90.1200.10">
    <property type="match status" value="1"/>
</dbReference>
<dbReference type="InterPro" id="IPR011009">
    <property type="entry name" value="Kinase-like_dom_sf"/>
</dbReference>
<protein>
    <submittedName>
        <fullName evidence="2">Acetyltransferase</fullName>
    </submittedName>
</protein>
<evidence type="ECO:0000313" key="3">
    <source>
        <dbReference type="Proteomes" id="UP000245202"/>
    </source>
</evidence>
<gene>
    <name evidence="2" type="ORF">PAT3040_01801</name>
</gene>
<reference evidence="2 3" key="1">
    <citation type="submission" date="2017-08" db="EMBL/GenBank/DDBJ databases">
        <title>Substantial Increase in Enzyme Production by Combined Drug-Resistance Mutations in Paenibacillus agaridevorans.</title>
        <authorList>
            <person name="Tanaka Y."/>
            <person name="Funane K."/>
            <person name="Hosaka T."/>
            <person name="Shiwa Y."/>
            <person name="Fujita N."/>
            <person name="Miyazaki T."/>
            <person name="Yoshikawa H."/>
            <person name="Murakami K."/>
            <person name="Kasahara K."/>
            <person name="Inaoka T."/>
            <person name="Hiraga Y."/>
            <person name="Ochi K."/>
        </authorList>
    </citation>
    <scope>NUCLEOTIDE SEQUENCE [LARGE SCALE GENOMIC DNA]</scope>
    <source>
        <strain evidence="2 3">T-3040</strain>
    </source>
</reference>
<dbReference type="RefSeq" id="WP_108992347.1">
    <property type="nucleotide sequence ID" value="NZ_BDQX01000084.1"/>
</dbReference>
<dbReference type="CDD" id="cd05155">
    <property type="entry name" value="APH_ChoK_like_1"/>
    <property type="match status" value="1"/>
</dbReference>
<sequence>MDITVQLVGELIDNQFPQWKHHSITPVDKSGHDNRTFRLGSEMTVRLPSHKRYASAVEKEMIWLPVFKPLLSLPIPAPVAKGEPSKEYPFAWSVNRWIEGETVTHGNIRSQNQLAEDLARFLLELQAIDASKGIPAGVQNFHRGGNLRIYHDETLSAIAKLAGSYDRKLLSDIWELSLSTRYQSAPVWLHGDIAVGNLLVQEGSLSGVIDFGTMGVGDPSSDLVMAWTFFDDDSRAVFLEHMNVDEAMINRARGWALWKALITYVGNERGSELSVWGQHVIDVIIAEYKQRCQLRHSED</sequence>
<keyword evidence="2" id="KW-0808">Transferase</keyword>
<dbReference type="InterPro" id="IPR002575">
    <property type="entry name" value="Aminoglycoside_PTrfase"/>
</dbReference>
<dbReference type="InterPro" id="IPR051678">
    <property type="entry name" value="AGP_Transferase"/>
</dbReference>